<dbReference type="RefSeq" id="WP_159899408.1">
    <property type="nucleotide sequence ID" value="NZ_BAABFX010000005.1"/>
</dbReference>
<dbReference type="SMART" id="SM00563">
    <property type="entry name" value="PlsC"/>
    <property type="match status" value="1"/>
</dbReference>
<organism evidence="4 5">
    <name type="scientific">Ornithinibacter aureus</name>
    <dbReference type="NCBI Taxonomy" id="622664"/>
    <lineage>
        <taxon>Bacteria</taxon>
        <taxon>Bacillati</taxon>
        <taxon>Actinomycetota</taxon>
        <taxon>Actinomycetes</taxon>
        <taxon>Micrococcales</taxon>
        <taxon>Intrasporangiaceae</taxon>
        <taxon>Ornithinibacter</taxon>
    </lineage>
</organism>
<proteinExistence type="predicted"/>
<dbReference type="InterPro" id="IPR002123">
    <property type="entry name" value="Plipid/glycerol_acylTrfase"/>
</dbReference>
<keyword evidence="2 4" id="KW-0012">Acyltransferase</keyword>
<evidence type="ECO:0000256" key="1">
    <source>
        <dbReference type="ARBA" id="ARBA00022679"/>
    </source>
</evidence>
<sequence length="230" mass="24068">MPVDEVSAPGPARARLGHRVGRFLFRLLYAARAVDAGHVPGEGAVILAANHTGYLDGALVVSMAPRPSHFLVLAKTFQGFTGHLLRWSGQIPIEQGRGDRAALAQALEVLGRGGVLGIFPEGGRGRGDLASAGKGVAWLALQSGAPVVPTACLGTRRTGELAASWPRLRSRLVVDFGEPVVLDLPDGLPGRARLDLATEQIRTALVAHVHAASARHGIPLPTDVPPDLVD</sequence>
<feature type="domain" description="Phospholipid/glycerol acyltransferase" evidence="3">
    <location>
        <begin position="45"/>
        <end position="155"/>
    </location>
</feature>
<dbReference type="Proteomes" id="UP001500390">
    <property type="component" value="Unassembled WGS sequence"/>
</dbReference>
<dbReference type="CDD" id="cd07989">
    <property type="entry name" value="LPLAT_AGPAT-like"/>
    <property type="match status" value="1"/>
</dbReference>
<protein>
    <submittedName>
        <fullName evidence="4">Lysophospholipid acyltransferase family protein</fullName>
    </submittedName>
</protein>
<name>A0ABP8J865_9MICO</name>
<comment type="caution">
    <text evidence="4">The sequence shown here is derived from an EMBL/GenBank/DDBJ whole genome shotgun (WGS) entry which is preliminary data.</text>
</comment>
<evidence type="ECO:0000313" key="5">
    <source>
        <dbReference type="Proteomes" id="UP001500390"/>
    </source>
</evidence>
<dbReference type="Pfam" id="PF01553">
    <property type="entry name" value="Acyltransferase"/>
    <property type="match status" value="1"/>
</dbReference>
<accession>A0ABP8J865</accession>
<reference evidence="5" key="1">
    <citation type="journal article" date="2019" name="Int. J. Syst. Evol. Microbiol.">
        <title>The Global Catalogue of Microorganisms (GCM) 10K type strain sequencing project: providing services to taxonomists for standard genome sequencing and annotation.</title>
        <authorList>
            <consortium name="The Broad Institute Genomics Platform"/>
            <consortium name="The Broad Institute Genome Sequencing Center for Infectious Disease"/>
            <person name="Wu L."/>
            <person name="Ma J."/>
        </authorList>
    </citation>
    <scope>NUCLEOTIDE SEQUENCE [LARGE SCALE GENOMIC DNA]</scope>
    <source>
        <strain evidence="5">JCM 17738</strain>
    </source>
</reference>
<keyword evidence="1" id="KW-0808">Transferase</keyword>
<evidence type="ECO:0000256" key="2">
    <source>
        <dbReference type="ARBA" id="ARBA00023315"/>
    </source>
</evidence>
<dbReference type="PANTHER" id="PTHR10434">
    <property type="entry name" value="1-ACYL-SN-GLYCEROL-3-PHOSPHATE ACYLTRANSFERASE"/>
    <property type="match status" value="1"/>
</dbReference>
<dbReference type="PANTHER" id="PTHR10434:SF11">
    <property type="entry name" value="1-ACYL-SN-GLYCEROL-3-PHOSPHATE ACYLTRANSFERASE"/>
    <property type="match status" value="1"/>
</dbReference>
<keyword evidence="5" id="KW-1185">Reference proteome</keyword>
<dbReference type="GO" id="GO:0016746">
    <property type="term" value="F:acyltransferase activity"/>
    <property type="evidence" value="ECO:0007669"/>
    <property type="project" value="UniProtKB-KW"/>
</dbReference>
<dbReference type="EMBL" id="BAABFX010000005">
    <property type="protein sequence ID" value="GAA4386718.1"/>
    <property type="molecule type" value="Genomic_DNA"/>
</dbReference>
<dbReference type="SUPFAM" id="SSF69593">
    <property type="entry name" value="Glycerol-3-phosphate (1)-acyltransferase"/>
    <property type="match status" value="1"/>
</dbReference>
<evidence type="ECO:0000313" key="4">
    <source>
        <dbReference type="EMBL" id="GAA4386718.1"/>
    </source>
</evidence>
<evidence type="ECO:0000259" key="3">
    <source>
        <dbReference type="SMART" id="SM00563"/>
    </source>
</evidence>
<gene>
    <name evidence="4" type="ORF">GCM10023153_00530</name>
</gene>